<accession>A0AAV0FV50</accession>
<name>A0AAV0FV50_9ASTE</name>
<protein>
    <recommendedName>
        <fullName evidence="4">Retrotransposon Copia-like N-terminal domain-containing protein</fullName>
    </recommendedName>
</protein>
<organism evidence="2 3">
    <name type="scientific">Cuscuta epithymum</name>
    <dbReference type="NCBI Taxonomy" id="186058"/>
    <lineage>
        <taxon>Eukaryota</taxon>
        <taxon>Viridiplantae</taxon>
        <taxon>Streptophyta</taxon>
        <taxon>Embryophyta</taxon>
        <taxon>Tracheophyta</taxon>
        <taxon>Spermatophyta</taxon>
        <taxon>Magnoliopsida</taxon>
        <taxon>eudicotyledons</taxon>
        <taxon>Gunneridae</taxon>
        <taxon>Pentapetalae</taxon>
        <taxon>asterids</taxon>
        <taxon>lamiids</taxon>
        <taxon>Solanales</taxon>
        <taxon>Convolvulaceae</taxon>
        <taxon>Cuscuteae</taxon>
        <taxon>Cuscuta</taxon>
        <taxon>Cuscuta subgen. Cuscuta</taxon>
    </lineage>
</organism>
<dbReference type="AlphaFoldDB" id="A0AAV0FV50"/>
<feature type="region of interest" description="Disordered" evidence="1">
    <location>
        <begin position="237"/>
        <end position="261"/>
    </location>
</feature>
<reference evidence="2" key="1">
    <citation type="submission" date="2022-07" db="EMBL/GenBank/DDBJ databases">
        <authorList>
            <person name="Macas J."/>
            <person name="Novak P."/>
            <person name="Neumann P."/>
        </authorList>
    </citation>
    <scope>NUCLEOTIDE SEQUENCE</scope>
</reference>
<dbReference type="Proteomes" id="UP001152523">
    <property type="component" value="Unassembled WGS sequence"/>
</dbReference>
<evidence type="ECO:0000256" key="1">
    <source>
        <dbReference type="SAM" id="MobiDB-lite"/>
    </source>
</evidence>
<evidence type="ECO:0008006" key="4">
    <source>
        <dbReference type="Google" id="ProtNLM"/>
    </source>
</evidence>
<evidence type="ECO:0000313" key="3">
    <source>
        <dbReference type="Proteomes" id="UP001152523"/>
    </source>
</evidence>
<dbReference type="PANTHER" id="PTHR47481">
    <property type="match status" value="1"/>
</dbReference>
<keyword evidence="3" id="KW-1185">Reference proteome</keyword>
<dbReference type="EMBL" id="CAMAPF010001015">
    <property type="protein sequence ID" value="CAH9139180.1"/>
    <property type="molecule type" value="Genomic_DNA"/>
</dbReference>
<evidence type="ECO:0000313" key="2">
    <source>
        <dbReference type="EMBL" id="CAH9139180.1"/>
    </source>
</evidence>
<dbReference type="Pfam" id="PF14223">
    <property type="entry name" value="Retrotran_gag_2"/>
    <property type="match status" value="1"/>
</dbReference>
<sequence length="328" mass="35989">MNVDATTPIVHLTATTHFPIKLTANNFPVWKCQVQSALIGLGLDGYLTGTTAVPELFIGADKSQVNPAYQVWYRQAKMLLSALLGSCSDTIQPTISSAVTAKHAWDKLAATFASASRGRIISLKTALSRTTKGSNSITTYLAEMQGLADALALAQNPISDEDLVINILNGLGPEYNEIASAIRVRDSPLPLAELQDILLEFETRKQAQNKDVEALIPSVNATRVTPRQTYSDRPYAPAYERRTPATRRGRGSYGGSPLPRSTSTVVCKFCDHVGHDTKVCRKLQRFLRENNIVPPSPPAVHHTTANTTAAAPQWLWRCFHCQHHCQHH</sequence>
<comment type="caution">
    <text evidence="2">The sequence shown here is derived from an EMBL/GenBank/DDBJ whole genome shotgun (WGS) entry which is preliminary data.</text>
</comment>
<proteinExistence type="predicted"/>
<gene>
    <name evidence="2" type="ORF">CEPIT_LOCUS37394</name>
</gene>
<dbReference type="PANTHER" id="PTHR47481:SF43">
    <property type="entry name" value="RETROTRANSPOSON COPIA-LIKE N-TERMINAL DOMAIN-CONTAINING PROTEIN"/>
    <property type="match status" value="1"/>
</dbReference>